<proteinExistence type="predicted"/>
<dbReference type="RefSeq" id="XP_004036669.1">
    <property type="nucleotide sequence ID" value="XM_004036621.1"/>
</dbReference>
<evidence type="ECO:0000313" key="2">
    <source>
        <dbReference type="Proteomes" id="UP000008983"/>
    </source>
</evidence>
<evidence type="ECO:0000313" key="1">
    <source>
        <dbReference type="EMBL" id="EGR32683.1"/>
    </source>
</evidence>
<keyword evidence="2" id="KW-1185">Reference proteome</keyword>
<dbReference type="InParanoid" id="G0QQ23"/>
<dbReference type="AlphaFoldDB" id="G0QQ23"/>
<reference evidence="1 2" key="1">
    <citation type="submission" date="2011-07" db="EMBL/GenBank/DDBJ databases">
        <authorList>
            <person name="Coyne R."/>
            <person name="Brami D."/>
            <person name="Johnson J."/>
            <person name="Hostetler J."/>
            <person name="Hannick L."/>
            <person name="Clark T."/>
            <person name="Cassidy-Hanley D."/>
            <person name="Inman J."/>
        </authorList>
    </citation>
    <scope>NUCLEOTIDE SEQUENCE [LARGE SCALE GENOMIC DNA]</scope>
    <source>
        <strain evidence="1 2">G5</strain>
    </source>
</reference>
<protein>
    <submittedName>
        <fullName evidence="1">Uncharacterized protein</fullName>
    </submittedName>
</protein>
<accession>G0QQ23</accession>
<dbReference type="EMBL" id="GL983602">
    <property type="protein sequence ID" value="EGR32683.1"/>
    <property type="molecule type" value="Genomic_DNA"/>
</dbReference>
<sequence>MQSLSDIDISPLNSDRRYIRKTVTVIPTYVDTNAVVNPKSRKGWRESTNQLQDLFTAKDEEIEYWKKQCEQQVYTVTEQLQIVNDNVIQYKDEIEQYKLDNLQKNEMFR</sequence>
<gene>
    <name evidence="1" type="ORF">IMG5_074370</name>
</gene>
<dbReference type="Proteomes" id="UP000008983">
    <property type="component" value="Unassembled WGS sequence"/>
</dbReference>
<name>G0QQ23_ICHMU</name>
<organism evidence="1 2">
    <name type="scientific">Ichthyophthirius multifiliis</name>
    <name type="common">White spot disease agent</name>
    <name type="synonym">Ich</name>
    <dbReference type="NCBI Taxonomy" id="5932"/>
    <lineage>
        <taxon>Eukaryota</taxon>
        <taxon>Sar</taxon>
        <taxon>Alveolata</taxon>
        <taxon>Ciliophora</taxon>
        <taxon>Intramacronucleata</taxon>
        <taxon>Oligohymenophorea</taxon>
        <taxon>Hymenostomatida</taxon>
        <taxon>Ophryoglenina</taxon>
        <taxon>Ichthyophthirius</taxon>
    </lineage>
</organism>
<dbReference type="GeneID" id="14908847"/>